<proteinExistence type="predicted"/>
<dbReference type="InterPro" id="IPR040256">
    <property type="entry name" value="At4g02000-like"/>
</dbReference>
<reference evidence="3 4" key="1">
    <citation type="journal article" date="2024" name="G3 (Bethesda)">
        <title>Genome assembly of Hibiscus sabdariffa L. provides insights into metabolisms of medicinal natural products.</title>
        <authorList>
            <person name="Kim T."/>
        </authorList>
    </citation>
    <scope>NUCLEOTIDE SEQUENCE [LARGE SCALE GENOMIC DNA]</scope>
    <source>
        <strain evidence="3">TK-2024</strain>
        <tissue evidence="3">Old leaves</tissue>
    </source>
</reference>
<accession>A0ABR2Q7I7</accession>
<evidence type="ECO:0000313" key="4">
    <source>
        <dbReference type="Proteomes" id="UP001396334"/>
    </source>
</evidence>
<gene>
    <name evidence="3" type="ORF">V6N11_081726</name>
</gene>
<organism evidence="3 4">
    <name type="scientific">Hibiscus sabdariffa</name>
    <name type="common">roselle</name>
    <dbReference type="NCBI Taxonomy" id="183260"/>
    <lineage>
        <taxon>Eukaryota</taxon>
        <taxon>Viridiplantae</taxon>
        <taxon>Streptophyta</taxon>
        <taxon>Embryophyta</taxon>
        <taxon>Tracheophyta</taxon>
        <taxon>Spermatophyta</taxon>
        <taxon>Magnoliopsida</taxon>
        <taxon>eudicotyledons</taxon>
        <taxon>Gunneridae</taxon>
        <taxon>Pentapetalae</taxon>
        <taxon>rosids</taxon>
        <taxon>malvids</taxon>
        <taxon>Malvales</taxon>
        <taxon>Malvaceae</taxon>
        <taxon>Malvoideae</taxon>
        <taxon>Hibiscus</taxon>
    </lineage>
</organism>
<dbReference type="Proteomes" id="UP001396334">
    <property type="component" value="Unassembled WGS sequence"/>
</dbReference>
<dbReference type="SUPFAM" id="SSF57756">
    <property type="entry name" value="Retrovirus zinc finger-like domains"/>
    <property type="match status" value="1"/>
</dbReference>
<comment type="caution">
    <text evidence="3">The sequence shown here is derived from an EMBL/GenBank/DDBJ whole genome shotgun (WGS) entry which is preliminary data.</text>
</comment>
<dbReference type="PROSITE" id="PS50158">
    <property type="entry name" value="ZF_CCHC"/>
    <property type="match status" value="1"/>
</dbReference>
<protein>
    <recommendedName>
        <fullName evidence="2">CCHC-type domain-containing protein</fullName>
    </recommendedName>
</protein>
<keyword evidence="1" id="KW-0863">Zinc-finger</keyword>
<dbReference type="InterPro" id="IPR001878">
    <property type="entry name" value="Znf_CCHC"/>
</dbReference>
<keyword evidence="4" id="KW-1185">Reference proteome</keyword>
<keyword evidence="1" id="KW-0862">Zinc</keyword>
<sequence>MLKLKMANFGATDLSPMPDLPPKKQRLCDEAPLDGTSKLMHTPSMDCDKLLLNRYPLLRPCPIRMRSTDEDIDLLEDDVRVGVQDDIPFIDFYERVREIAIKSLEFTLVLSVLGCRFSSRSDYIVALTDGLWTIFGHYITVEPWSHDFDPSQSHPSCIMAWVRLPGLPITWYKRSLIEAIGSCIGSVVKVDYRTDYGHRVCFNCGVYGHVNDHCPKTHLQEQSSGPDTNMREALASEPLDAYGPWMLVENWRRRPVSITKQPNRLDTAQFVSQSRFNPIFAKSNPTTHSPVIVDDLGNEPVSPASHPMHDNMLQTSPATNIIAHPLSASGPSTSKSKTNSKVPVVIRKTPQAVLKPRDTNITLKKNVGVNVRTGAAKKTSLNPAKYSIIVTFESADPIILHNSNLKQLSSPLIADTRASSTRADPPVTLADPPYANTRKQVVGPMAMHH</sequence>
<evidence type="ECO:0000256" key="1">
    <source>
        <dbReference type="PROSITE-ProRule" id="PRU00047"/>
    </source>
</evidence>
<keyword evidence="1" id="KW-0479">Metal-binding</keyword>
<dbReference type="PANTHER" id="PTHR31286">
    <property type="entry name" value="GLYCINE-RICH CELL WALL STRUCTURAL PROTEIN 1.8-LIKE"/>
    <property type="match status" value="1"/>
</dbReference>
<dbReference type="InterPro" id="IPR036875">
    <property type="entry name" value="Znf_CCHC_sf"/>
</dbReference>
<name>A0ABR2Q7I7_9ROSI</name>
<feature type="domain" description="CCHC-type" evidence="2">
    <location>
        <begin position="201"/>
        <end position="216"/>
    </location>
</feature>
<evidence type="ECO:0000313" key="3">
    <source>
        <dbReference type="EMBL" id="KAK8996451.1"/>
    </source>
</evidence>
<dbReference type="EMBL" id="JBBPBN010000044">
    <property type="protein sequence ID" value="KAK8996451.1"/>
    <property type="molecule type" value="Genomic_DNA"/>
</dbReference>
<evidence type="ECO:0000259" key="2">
    <source>
        <dbReference type="PROSITE" id="PS50158"/>
    </source>
</evidence>
<dbReference type="PANTHER" id="PTHR31286:SF173">
    <property type="entry name" value="DUF4283 DOMAIN-CONTAINING PROTEIN"/>
    <property type="match status" value="1"/>
</dbReference>